<feature type="region of interest" description="Disordered" evidence="8">
    <location>
        <begin position="169"/>
        <end position="190"/>
    </location>
</feature>
<feature type="transmembrane region" description="Helical" evidence="9">
    <location>
        <begin position="80"/>
        <end position="100"/>
    </location>
</feature>
<evidence type="ECO:0000256" key="6">
    <source>
        <dbReference type="ARBA" id="ARBA00023170"/>
    </source>
</evidence>
<dbReference type="AlphaFoldDB" id="A0AAN9ARD6"/>
<evidence type="ECO:0000256" key="1">
    <source>
        <dbReference type="ARBA" id="ARBA00004141"/>
    </source>
</evidence>
<feature type="transmembrane region" description="Helical" evidence="9">
    <location>
        <begin position="323"/>
        <end position="346"/>
    </location>
</feature>
<evidence type="ECO:0000256" key="3">
    <source>
        <dbReference type="ARBA" id="ARBA00022989"/>
    </source>
</evidence>
<feature type="compositionally biased region" description="Basic and acidic residues" evidence="8">
    <location>
        <begin position="252"/>
        <end position="265"/>
    </location>
</feature>
<dbReference type="GO" id="GO:0016020">
    <property type="term" value="C:membrane"/>
    <property type="evidence" value="ECO:0007669"/>
    <property type="project" value="UniProtKB-SubCell"/>
</dbReference>
<dbReference type="PRINTS" id="PR00237">
    <property type="entry name" value="GPCRRHODOPSN"/>
</dbReference>
<name>A0AAN9ARD6_9CAEN</name>
<comment type="subcellular location">
    <subcellularLocation>
        <location evidence="1">Membrane</location>
        <topology evidence="1">Multi-pass membrane protein</topology>
    </subcellularLocation>
</comment>
<comment type="caution">
    <text evidence="11">The sequence shown here is derived from an EMBL/GenBank/DDBJ whole genome shotgun (WGS) entry which is preliminary data.</text>
</comment>
<dbReference type="Proteomes" id="UP001374579">
    <property type="component" value="Unassembled WGS sequence"/>
</dbReference>
<dbReference type="SUPFAM" id="SSF81321">
    <property type="entry name" value="Family A G protein-coupled receptor-like"/>
    <property type="match status" value="1"/>
</dbReference>
<evidence type="ECO:0000256" key="4">
    <source>
        <dbReference type="ARBA" id="ARBA00023040"/>
    </source>
</evidence>
<organism evidence="11 12">
    <name type="scientific">Littorina saxatilis</name>
    <dbReference type="NCBI Taxonomy" id="31220"/>
    <lineage>
        <taxon>Eukaryota</taxon>
        <taxon>Metazoa</taxon>
        <taxon>Spiralia</taxon>
        <taxon>Lophotrochozoa</taxon>
        <taxon>Mollusca</taxon>
        <taxon>Gastropoda</taxon>
        <taxon>Caenogastropoda</taxon>
        <taxon>Littorinimorpha</taxon>
        <taxon>Littorinoidea</taxon>
        <taxon>Littorinidae</taxon>
        <taxon>Littorina</taxon>
    </lineage>
</organism>
<dbReference type="InterPro" id="IPR000276">
    <property type="entry name" value="GPCR_Rhodpsn"/>
</dbReference>
<evidence type="ECO:0000256" key="9">
    <source>
        <dbReference type="SAM" id="Phobius"/>
    </source>
</evidence>
<evidence type="ECO:0000313" key="12">
    <source>
        <dbReference type="Proteomes" id="UP001374579"/>
    </source>
</evidence>
<gene>
    <name evidence="11" type="ORF">V1264_009419</name>
</gene>
<feature type="domain" description="G-protein coupled receptors family 1 profile" evidence="10">
    <location>
        <begin position="1"/>
        <end position="377"/>
    </location>
</feature>
<accession>A0AAN9ARD6</accession>
<dbReference type="Gene3D" id="1.20.1070.10">
    <property type="entry name" value="Rhodopsin 7-helix transmembrane proteins"/>
    <property type="match status" value="2"/>
</dbReference>
<dbReference type="InterPro" id="IPR017452">
    <property type="entry name" value="GPCR_Rhodpsn_7TM"/>
</dbReference>
<evidence type="ECO:0000313" key="11">
    <source>
        <dbReference type="EMBL" id="KAK7091778.1"/>
    </source>
</evidence>
<dbReference type="EMBL" id="JBAMIC010000022">
    <property type="protein sequence ID" value="KAK7091778.1"/>
    <property type="molecule type" value="Genomic_DNA"/>
</dbReference>
<keyword evidence="3 9" id="KW-1133">Transmembrane helix</keyword>
<dbReference type="PANTHER" id="PTHR24238">
    <property type="entry name" value="G-PROTEIN COUPLED RECEPTOR"/>
    <property type="match status" value="1"/>
</dbReference>
<evidence type="ECO:0000256" key="2">
    <source>
        <dbReference type="ARBA" id="ARBA00022692"/>
    </source>
</evidence>
<evidence type="ECO:0000256" key="8">
    <source>
        <dbReference type="SAM" id="MobiDB-lite"/>
    </source>
</evidence>
<keyword evidence="7" id="KW-0807">Transducer</keyword>
<keyword evidence="5 9" id="KW-0472">Membrane</keyword>
<dbReference type="GO" id="GO:0004930">
    <property type="term" value="F:G protein-coupled receptor activity"/>
    <property type="evidence" value="ECO:0007669"/>
    <property type="project" value="UniProtKB-KW"/>
</dbReference>
<evidence type="ECO:0000256" key="7">
    <source>
        <dbReference type="ARBA" id="ARBA00023224"/>
    </source>
</evidence>
<evidence type="ECO:0000259" key="10">
    <source>
        <dbReference type="PROSITE" id="PS50262"/>
    </source>
</evidence>
<dbReference type="PROSITE" id="PS50262">
    <property type="entry name" value="G_PROTEIN_RECEP_F1_2"/>
    <property type="match status" value="1"/>
</dbReference>
<protein>
    <recommendedName>
        <fullName evidence="10">G-protein coupled receptors family 1 profile domain-containing protein</fullName>
    </recommendedName>
</protein>
<feature type="region of interest" description="Disordered" evidence="8">
    <location>
        <begin position="210"/>
        <end position="273"/>
    </location>
</feature>
<sequence length="399" mass="44218">MKVLNSVGTVRGAKIACAVCFSVALVISFPAIAFYGSSDGVNILTNNITNTSASTEHQHCFQICMDSVHEDYKKPLKALLSFYFLVFAVLAAAMIVLYSATIRRLWQQRKEDISDMRTRRQSSVFVSGLCRPSSVFVSRRSGSLGTLCEAVHKAVLDSKRQVVRTMSEGDAVGKPTGDAQPEIHSRSVSNPCNNTDKGCIMSKLGDAVAINPEGKSAGGAQPEIHPRSDSSPRNRPGKGRIMPGMTRGVPRLRCESDPSRSEANESKQPTMFPPVSYTAQLRSMMSLNVAKRLEEEQDSVLSRQASVSSFQFRKYGNRARETTIVFVLITAIYILSYLPYFIVVIYQSQNPGMKRTALDELFLKSYLISNAANPLIYGLCNPYFRITLWKLLVCRREVL</sequence>
<dbReference type="PANTHER" id="PTHR24238:SF47">
    <property type="entry name" value="ECDYSTEROIDS_DOPAMINE RECEPTOR-RELATED"/>
    <property type="match status" value="1"/>
</dbReference>
<keyword evidence="4" id="KW-0297">G-protein coupled receptor</keyword>
<dbReference type="Pfam" id="PF00001">
    <property type="entry name" value="7tm_1"/>
    <property type="match status" value="1"/>
</dbReference>
<feature type="transmembrane region" description="Helical" evidence="9">
    <location>
        <begin position="366"/>
        <end position="386"/>
    </location>
</feature>
<reference evidence="11 12" key="1">
    <citation type="submission" date="2024-02" db="EMBL/GenBank/DDBJ databases">
        <title>Chromosome-scale genome assembly of the rough periwinkle Littorina saxatilis.</title>
        <authorList>
            <person name="De Jode A."/>
            <person name="Faria R."/>
            <person name="Formenti G."/>
            <person name="Sims Y."/>
            <person name="Smith T.P."/>
            <person name="Tracey A."/>
            <person name="Wood J.M.D."/>
            <person name="Zagrodzka Z.B."/>
            <person name="Johannesson K."/>
            <person name="Butlin R.K."/>
            <person name="Leder E.H."/>
        </authorList>
    </citation>
    <scope>NUCLEOTIDE SEQUENCE [LARGE SCALE GENOMIC DNA]</scope>
    <source>
        <strain evidence="11">Snail1</strain>
        <tissue evidence="11">Muscle</tissue>
    </source>
</reference>
<keyword evidence="6" id="KW-0675">Receptor</keyword>
<feature type="transmembrane region" description="Helical" evidence="9">
    <location>
        <begin position="12"/>
        <end position="35"/>
    </location>
</feature>
<proteinExistence type="predicted"/>
<dbReference type="CDD" id="cd00637">
    <property type="entry name" value="7tm_classA_rhodopsin-like"/>
    <property type="match status" value="1"/>
</dbReference>
<keyword evidence="12" id="KW-1185">Reference proteome</keyword>
<keyword evidence="2 9" id="KW-0812">Transmembrane</keyword>
<evidence type="ECO:0000256" key="5">
    <source>
        <dbReference type="ARBA" id="ARBA00023136"/>
    </source>
</evidence>